<dbReference type="InterPro" id="IPR052945">
    <property type="entry name" value="Mitotic_Regulator"/>
</dbReference>
<dbReference type="Gene3D" id="1.25.40.10">
    <property type="entry name" value="Tetratricopeptide repeat domain"/>
    <property type="match status" value="1"/>
</dbReference>
<protein>
    <recommendedName>
        <fullName evidence="2">FOG: TPR repeat, SEL1 subfamily</fullName>
    </recommendedName>
</protein>
<dbReference type="InterPro" id="IPR011990">
    <property type="entry name" value="TPR-like_helical_dom_sf"/>
</dbReference>
<dbReference type="AlphaFoldDB" id="E7C5T4"/>
<name>E7C5T4_9GAMM</name>
<dbReference type="EMBL" id="GU567997">
    <property type="protein sequence ID" value="ADI22808.1"/>
    <property type="molecule type" value="Genomic_DNA"/>
</dbReference>
<dbReference type="SUPFAM" id="SSF81901">
    <property type="entry name" value="HCP-like"/>
    <property type="match status" value="1"/>
</dbReference>
<evidence type="ECO:0000313" key="1">
    <source>
        <dbReference type="EMBL" id="ADI22808.1"/>
    </source>
</evidence>
<dbReference type="InterPro" id="IPR006597">
    <property type="entry name" value="Sel1-like"/>
</dbReference>
<dbReference type="Pfam" id="PF08238">
    <property type="entry name" value="Sel1"/>
    <property type="match status" value="2"/>
</dbReference>
<evidence type="ECO:0008006" key="2">
    <source>
        <dbReference type="Google" id="ProtNLM"/>
    </source>
</evidence>
<dbReference type="PANTHER" id="PTHR43628:SF1">
    <property type="entry name" value="CHITIN SYNTHASE REGULATORY FACTOR 2-RELATED"/>
    <property type="match status" value="1"/>
</dbReference>
<reference evidence="1" key="1">
    <citation type="submission" date="2010-01" db="EMBL/GenBank/DDBJ databases">
        <title>Genome fragments of uncultured bacteria from the North Pacific subtropical Gyre.</title>
        <authorList>
            <person name="Pham V.D."/>
            <person name="Delong E.F."/>
        </authorList>
    </citation>
    <scope>NUCLEOTIDE SEQUENCE</scope>
</reference>
<proteinExistence type="predicted"/>
<organism evidence="1">
    <name type="scientific">uncultured Oceanospirillales bacterium HF0500_29K23</name>
    <dbReference type="NCBI Taxonomy" id="723622"/>
    <lineage>
        <taxon>Bacteria</taxon>
        <taxon>Pseudomonadati</taxon>
        <taxon>Pseudomonadota</taxon>
        <taxon>Gammaproteobacteria</taxon>
        <taxon>Oceanospirillales</taxon>
        <taxon>environmental samples</taxon>
    </lineage>
</organism>
<accession>E7C5T4</accession>
<sequence>MGIFKFIEYIIDPDVKHCDMGLMFLKGEGVDRDFDEGIHWLQKSAKSGNGYSMLVLGNFYFYGESRYPGFLEHFGVPYDEEKAFYWYKKQPSEKILKTAIYESQERFLENE</sequence>
<dbReference type="PANTHER" id="PTHR43628">
    <property type="entry name" value="ACTIVATOR OF C KINASE PROTEIN 1-RELATED"/>
    <property type="match status" value="1"/>
</dbReference>